<dbReference type="eggNOG" id="COG2931">
    <property type="taxonomic scope" value="Bacteria"/>
</dbReference>
<dbReference type="Proteomes" id="UP000025047">
    <property type="component" value="Unassembled WGS sequence"/>
</dbReference>
<dbReference type="OrthoDB" id="7828264at2"/>
<dbReference type="Gene3D" id="2.150.10.10">
    <property type="entry name" value="Serralysin-like metalloprotease, C-terminal"/>
    <property type="match status" value="2"/>
</dbReference>
<proteinExistence type="predicted"/>
<dbReference type="EMBL" id="APGJ01000007">
    <property type="protein sequence ID" value="EYD71193.1"/>
    <property type="molecule type" value="Genomic_DNA"/>
</dbReference>
<evidence type="ECO:0000313" key="1">
    <source>
        <dbReference type="EMBL" id="EYD71193.1"/>
    </source>
</evidence>
<dbReference type="Pfam" id="PF00353">
    <property type="entry name" value="HemolysinCabind"/>
    <property type="match status" value="2"/>
</dbReference>
<dbReference type="STRING" id="1122180.Lokhon_02841"/>
<dbReference type="GO" id="GO:0005509">
    <property type="term" value="F:calcium ion binding"/>
    <property type="evidence" value="ECO:0007669"/>
    <property type="project" value="InterPro"/>
</dbReference>
<dbReference type="InterPro" id="IPR011049">
    <property type="entry name" value="Serralysin-like_metalloprot_C"/>
</dbReference>
<dbReference type="PATRIC" id="fig|1122180.6.peg.2820"/>
<dbReference type="HOGENOM" id="CLU_741462_0_0_5"/>
<dbReference type="AlphaFoldDB" id="A0A017HAM3"/>
<dbReference type="InterPro" id="IPR001343">
    <property type="entry name" value="Hemolysn_Ca-bd"/>
</dbReference>
<dbReference type="SUPFAM" id="SSF51120">
    <property type="entry name" value="beta-Roll"/>
    <property type="match status" value="1"/>
</dbReference>
<accession>A0A017HAM3</accession>
<sequence>MVLSYLGDGFEPDQSPARAVISFKEASLFTPSQGREAGQDLFLDGLVDKIVWFNEAGARLMVLDQVDLDAGLFHHYLRNEPWQAYDLLVSGGSRFISNAPDRDGNDITTGVGDDIVRIVKGGSYIKDTGGSDSYEGHADGHDAVTYDHWNFGGRLPERGIDANLEKGRILGPDGEIDRISSVEEVRGTNLADVFRGNGQDNTFHGFRGNDLMIGGGGFDIVSYRRDDESGGDDAVSVNLARGRARDGFGTTDRLRSIEGAEGSDQDDLFRDDRGDNYFNGHDGDDRFFLKVGNDVVFGDDGADTFIFLSRKFGSDRIGDFNPDEGDRIDIRAAASIDDVSIFTDMNGTGIELNGKSSVFLEDYFGAVEPYLLL</sequence>
<keyword evidence="2" id="KW-1185">Reference proteome</keyword>
<reference evidence="1 2" key="1">
    <citation type="submission" date="2013-03" db="EMBL/GenBank/DDBJ databases">
        <authorList>
            <person name="Fiebig A."/>
            <person name="Goeker M."/>
            <person name="Klenk H.-P.P."/>
        </authorList>
    </citation>
    <scope>NUCLEOTIDE SEQUENCE [LARGE SCALE GENOMIC DNA]</scope>
    <source>
        <strain evidence="1 2">DSM 17492</strain>
    </source>
</reference>
<name>A0A017HAM3_9RHOB</name>
<organism evidence="1 2">
    <name type="scientific">Limimaricola hongkongensis DSM 17492</name>
    <dbReference type="NCBI Taxonomy" id="1122180"/>
    <lineage>
        <taxon>Bacteria</taxon>
        <taxon>Pseudomonadati</taxon>
        <taxon>Pseudomonadota</taxon>
        <taxon>Alphaproteobacteria</taxon>
        <taxon>Rhodobacterales</taxon>
        <taxon>Paracoccaceae</taxon>
        <taxon>Limimaricola</taxon>
    </lineage>
</organism>
<gene>
    <name evidence="1" type="ORF">Lokhon_02841</name>
</gene>
<evidence type="ECO:0000313" key="2">
    <source>
        <dbReference type="Proteomes" id="UP000025047"/>
    </source>
</evidence>
<comment type="caution">
    <text evidence="1">The sequence shown here is derived from an EMBL/GenBank/DDBJ whole genome shotgun (WGS) entry which is preliminary data.</text>
</comment>
<protein>
    <submittedName>
        <fullName evidence="1">Hemolysin-type calcium-binding region</fullName>
    </submittedName>
</protein>